<keyword evidence="3" id="KW-1185">Reference proteome</keyword>
<organism evidence="2 3">
    <name type="scientific">Sphaeroforma arctica JP610</name>
    <dbReference type="NCBI Taxonomy" id="667725"/>
    <lineage>
        <taxon>Eukaryota</taxon>
        <taxon>Ichthyosporea</taxon>
        <taxon>Ichthyophonida</taxon>
        <taxon>Sphaeroforma</taxon>
    </lineage>
</organism>
<proteinExistence type="predicted"/>
<dbReference type="Proteomes" id="UP000054560">
    <property type="component" value="Unassembled WGS sequence"/>
</dbReference>
<dbReference type="RefSeq" id="XP_014147711.1">
    <property type="nucleotide sequence ID" value="XM_014292236.1"/>
</dbReference>
<feature type="compositionally biased region" description="Basic residues" evidence="1">
    <location>
        <begin position="85"/>
        <end position="95"/>
    </location>
</feature>
<dbReference type="EMBL" id="KQ245121">
    <property type="protein sequence ID" value="KNC73809.1"/>
    <property type="molecule type" value="Genomic_DNA"/>
</dbReference>
<reference evidence="2 3" key="1">
    <citation type="submission" date="2011-02" db="EMBL/GenBank/DDBJ databases">
        <title>The Genome Sequence of Sphaeroforma arctica JP610.</title>
        <authorList>
            <consortium name="The Broad Institute Genome Sequencing Platform"/>
            <person name="Russ C."/>
            <person name="Cuomo C."/>
            <person name="Young S.K."/>
            <person name="Zeng Q."/>
            <person name="Gargeya S."/>
            <person name="Alvarado L."/>
            <person name="Berlin A."/>
            <person name="Chapman S.B."/>
            <person name="Chen Z."/>
            <person name="Freedman E."/>
            <person name="Gellesch M."/>
            <person name="Goldberg J."/>
            <person name="Griggs A."/>
            <person name="Gujja S."/>
            <person name="Heilman E."/>
            <person name="Heiman D."/>
            <person name="Howarth C."/>
            <person name="Mehta T."/>
            <person name="Neiman D."/>
            <person name="Pearson M."/>
            <person name="Roberts A."/>
            <person name="Saif S."/>
            <person name="Shea T."/>
            <person name="Shenoy N."/>
            <person name="Sisk P."/>
            <person name="Stolte C."/>
            <person name="Sykes S."/>
            <person name="White J."/>
            <person name="Yandava C."/>
            <person name="Burger G."/>
            <person name="Gray M.W."/>
            <person name="Holland P.W.H."/>
            <person name="King N."/>
            <person name="Lang F.B.F."/>
            <person name="Roger A.J."/>
            <person name="Ruiz-Trillo I."/>
            <person name="Haas B."/>
            <person name="Nusbaum C."/>
            <person name="Birren B."/>
        </authorList>
    </citation>
    <scope>NUCLEOTIDE SEQUENCE [LARGE SCALE GENOMIC DNA]</scope>
    <source>
        <strain evidence="2 3">JP610</strain>
    </source>
</reference>
<feature type="compositionally biased region" description="Polar residues" evidence="1">
    <location>
        <begin position="309"/>
        <end position="333"/>
    </location>
</feature>
<dbReference type="AlphaFoldDB" id="A0A0L0FAN5"/>
<feature type="region of interest" description="Disordered" evidence="1">
    <location>
        <begin position="302"/>
        <end position="333"/>
    </location>
</feature>
<accession>A0A0L0FAN5</accession>
<feature type="region of interest" description="Disordered" evidence="1">
    <location>
        <begin position="129"/>
        <end position="255"/>
    </location>
</feature>
<protein>
    <submittedName>
        <fullName evidence="2">Uncharacterized protein</fullName>
    </submittedName>
</protein>
<feature type="compositionally biased region" description="Polar residues" evidence="1">
    <location>
        <begin position="134"/>
        <end position="166"/>
    </location>
</feature>
<feature type="compositionally biased region" description="Low complexity" evidence="1">
    <location>
        <begin position="209"/>
        <end position="248"/>
    </location>
</feature>
<evidence type="ECO:0000313" key="2">
    <source>
        <dbReference type="EMBL" id="KNC73809.1"/>
    </source>
</evidence>
<gene>
    <name evidence="2" type="ORF">SARC_13635</name>
</gene>
<dbReference type="GeneID" id="25914139"/>
<feature type="region of interest" description="Disordered" evidence="1">
    <location>
        <begin position="73"/>
        <end position="104"/>
    </location>
</feature>
<evidence type="ECO:0000313" key="3">
    <source>
        <dbReference type="Proteomes" id="UP000054560"/>
    </source>
</evidence>
<name>A0A0L0FAN5_9EUKA</name>
<evidence type="ECO:0000256" key="1">
    <source>
        <dbReference type="SAM" id="MobiDB-lite"/>
    </source>
</evidence>
<sequence>MCSDIHEHISLRIGYMGHLQDYVFVPGQGPTQRQAHAIIAQGLTEISPIREDPVIGATRVANGVAMQPHTYIQTQQHPVQEARERKKQQQHHHHQQQRDVDRRVYVDQQRQGVRGFSDQVRTQNVQIPAHAQQLAPQTSSKHIQNDTPLQTSSYTQKDTQQYQQPRPQAYDGYEEEHTQEQARTSRPYPPAETTPQPQQRTRNPHEQSHMQQQHQQKRQQQVQVQQQQHQHQQNRQQQVQVQQQQQPQAKHHRPRVTHYVKVAASPPSSVYTTCTNTDTHSRGIAMDEPRLSHSTLADSWVDPMESSRRNASTRAGSWANTGNGSDMGSSMSTSWVRTDSGDYEYDYEEVDEINRVLDAAVTCPIH</sequence>